<dbReference type="AlphaFoldDB" id="A0A9X3TXR3"/>
<comment type="caution">
    <text evidence="2">The sequence shown here is derived from an EMBL/GenBank/DDBJ whole genome shotgun (WGS) entry which is preliminary data.</text>
</comment>
<dbReference type="PROSITE" id="PS51257">
    <property type="entry name" value="PROKAR_LIPOPROTEIN"/>
    <property type="match status" value="1"/>
</dbReference>
<proteinExistence type="predicted"/>
<organism evidence="2 3">
    <name type="scientific">Govanella unica</name>
    <dbReference type="NCBI Taxonomy" id="2975056"/>
    <lineage>
        <taxon>Bacteria</taxon>
        <taxon>Pseudomonadati</taxon>
        <taxon>Pseudomonadota</taxon>
        <taxon>Alphaproteobacteria</taxon>
        <taxon>Emcibacterales</taxon>
        <taxon>Govanellaceae</taxon>
        <taxon>Govanella</taxon>
    </lineage>
</organism>
<dbReference type="PANTHER" id="PTHR34406:SF1">
    <property type="entry name" value="PROTEIN YCEI"/>
    <property type="match status" value="1"/>
</dbReference>
<gene>
    <name evidence="2" type="ORF">NYP16_06180</name>
</gene>
<protein>
    <submittedName>
        <fullName evidence="2">YceI family protein</fullName>
    </submittedName>
</protein>
<evidence type="ECO:0000259" key="1">
    <source>
        <dbReference type="SMART" id="SM00867"/>
    </source>
</evidence>
<dbReference type="InterPro" id="IPR036761">
    <property type="entry name" value="TTHA0802/YceI-like_sf"/>
</dbReference>
<name>A0A9X3TXR3_9PROT</name>
<dbReference type="RefSeq" id="WP_274943241.1">
    <property type="nucleotide sequence ID" value="NZ_JANWOI010000002.1"/>
</dbReference>
<feature type="domain" description="Lipid/polyisoprenoid-binding YceI-like" evidence="1">
    <location>
        <begin position="49"/>
        <end position="213"/>
    </location>
</feature>
<sequence length="215" mass="23216">MSLIRFSAVSSKFLGLSAAVMLLGCASLVAEIMPQVEPKTDLAAIPAGRYEMDASHANVTFEINHMNFSTYVGRFNKISGSLDFNANTPATSTAEVKIDPASVDTNNSVLEESLRGSKFFDVKAYPDLTYKSDRLEITGPATGKLYGQLSMHGVTRPLVMDVTFRGGAKNPMTGDFTLGFAANGTLKRSDYGVSSYVPLISDEVTLLFNAEFTKK</sequence>
<dbReference type="SUPFAM" id="SSF101874">
    <property type="entry name" value="YceI-like"/>
    <property type="match status" value="1"/>
</dbReference>
<evidence type="ECO:0000313" key="2">
    <source>
        <dbReference type="EMBL" id="MDA5193539.1"/>
    </source>
</evidence>
<dbReference type="EMBL" id="JANWOI010000002">
    <property type="protein sequence ID" value="MDA5193539.1"/>
    <property type="molecule type" value="Genomic_DNA"/>
</dbReference>
<dbReference type="PANTHER" id="PTHR34406">
    <property type="entry name" value="PROTEIN YCEI"/>
    <property type="match status" value="1"/>
</dbReference>
<dbReference type="InterPro" id="IPR007372">
    <property type="entry name" value="Lipid/polyisoprenoid-bd_YceI"/>
</dbReference>
<dbReference type="SMART" id="SM00867">
    <property type="entry name" value="YceI"/>
    <property type="match status" value="1"/>
</dbReference>
<dbReference type="Proteomes" id="UP001141619">
    <property type="component" value="Unassembled WGS sequence"/>
</dbReference>
<reference evidence="2" key="1">
    <citation type="submission" date="2022-08" db="EMBL/GenBank/DDBJ databases">
        <authorList>
            <person name="Vandamme P."/>
            <person name="Hettiarachchi A."/>
            <person name="Peeters C."/>
            <person name="Cnockaert M."/>
            <person name="Carlier A."/>
        </authorList>
    </citation>
    <scope>NUCLEOTIDE SEQUENCE</scope>
    <source>
        <strain evidence="2">LMG 31809</strain>
    </source>
</reference>
<evidence type="ECO:0000313" key="3">
    <source>
        <dbReference type="Proteomes" id="UP001141619"/>
    </source>
</evidence>
<dbReference type="Pfam" id="PF04264">
    <property type="entry name" value="YceI"/>
    <property type="match status" value="1"/>
</dbReference>
<accession>A0A9X3TXR3</accession>
<keyword evidence="3" id="KW-1185">Reference proteome</keyword>
<reference evidence="2" key="2">
    <citation type="journal article" date="2023" name="Syst. Appl. Microbiol.">
        <title>Govania unica gen. nov., sp. nov., a rare biosphere bacterium that represents a novel family in the class Alphaproteobacteria.</title>
        <authorList>
            <person name="Vandamme P."/>
            <person name="Peeters C."/>
            <person name="Hettiarachchi A."/>
            <person name="Cnockaert M."/>
            <person name="Carlier A."/>
        </authorList>
    </citation>
    <scope>NUCLEOTIDE SEQUENCE</scope>
    <source>
        <strain evidence="2">LMG 31809</strain>
    </source>
</reference>
<dbReference type="Gene3D" id="2.40.128.110">
    <property type="entry name" value="Lipid/polyisoprenoid-binding, YceI-like"/>
    <property type="match status" value="1"/>
</dbReference>